<proteinExistence type="predicted"/>
<organism evidence="1 2">
    <name type="scientific">Plakobranchus ocellatus</name>
    <dbReference type="NCBI Taxonomy" id="259542"/>
    <lineage>
        <taxon>Eukaryota</taxon>
        <taxon>Metazoa</taxon>
        <taxon>Spiralia</taxon>
        <taxon>Lophotrochozoa</taxon>
        <taxon>Mollusca</taxon>
        <taxon>Gastropoda</taxon>
        <taxon>Heterobranchia</taxon>
        <taxon>Euthyneura</taxon>
        <taxon>Panpulmonata</taxon>
        <taxon>Sacoglossa</taxon>
        <taxon>Placobranchoidea</taxon>
        <taxon>Plakobranchidae</taxon>
        <taxon>Plakobranchus</taxon>
    </lineage>
</organism>
<dbReference type="AlphaFoldDB" id="A0AAV3ZK90"/>
<protein>
    <recommendedName>
        <fullName evidence="3">PiggyBac transposable element-derived protein domain-containing protein</fullName>
    </recommendedName>
</protein>
<evidence type="ECO:0000313" key="2">
    <source>
        <dbReference type="Proteomes" id="UP000735302"/>
    </source>
</evidence>
<comment type="caution">
    <text evidence="1">The sequence shown here is derived from an EMBL/GenBank/DDBJ whole genome shotgun (WGS) entry which is preliminary data.</text>
</comment>
<evidence type="ECO:0000313" key="1">
    <source>
        <dbReference type="EMBL" id="GFN94945.1"/>
    </source>
</evidence>
<gene>
    <name evidence="1" type="ORF">PoB_002145100</name>
</gene>
<accession>A0AAV3ZK90</accession>
<dbReference type="Proteomes" id="UP000735302">
    <property type="component" value="Unassembled WGS sequence"/>
</dbReference>
<reference evidence="1 2" key="1">
    <citation type="journal article" date="2021" name="Elife">
        <title>Chloroplast acquisition without the gene transfer in kleptoplastic sea slugs, Plakobranchus ocellatus.</title>
        <authorList>
            <person name="Maeda T."/>
            <person name="Takahashi S."/>
            <person name="Yoshida T."/>
            <person name="Shimamura S."/>
            <person name="Takaki Y."/>
            <person name="Nagai Y."/>
            <person name="Toyoda A."/>
            <person name="Suzuki Y."/>
            <person name="Arimoto A."/>
            <person name="Ishii H."/>
            <person name="Satoh N."/>
            <person name="Nishiyama T."/>
            <person name="Hasebe M."/>
            <person name="Maruyama T."/>
            <person name="Minagawa J."/>
            <person name="Obokata J."/>
            <person name="Shigenobu S."/>
        </authorList>
    </citation>
    <scope>NUCLEOTIDE SEQUENCE [LARGE SCALE GENOMIC DNA]</scope>
</reference>
<keyword evidence="2" id="KW-1185">Reference proteome</keyword>
<name>A0AAV3ZK90_9GAST</name>
<dbReference type="EMBL" id="BLXT01002484">
    <property type="protein sequence ID" value="GFN94945.1"/>
    <property type="molecule type" value="Genomic_DNA"/>
</dbReference>
<sequence>MTDVMVKGKSKPAVVNKYNYAMNGCHWVDQVLPYYGKGKSFPIGCWKSDSTMHMFYRPYCLSRPADVKHKSMLQFKEQLIDGLLNLVLEIMPQDVRANGDAPAVGSPRTSLVLECYLGNIHLISFSGGQKKCVHCGSSRSQFFCKGCRDKHCFEQYHTP</sequence>
<evidence type="ECO:0008006" key="3">
    <source>
        <dbReference type="Google" id="ProtNLM"/>
    </source>
</evidence>